<protein>
    <submittedName>
        <fullName evidence="1">Uncharacterized protein</fullName>
    </submittedName>
</protein>
<sequence length="321" mass="34749">MATAQIVFSSVGATFSGINAIIRVVQFSLAIRDVPEAARTFVRLVERVEKDVEHALCCRIDCEAALDNSPPEYEEWITDSINDTLRALDELGGMMLREADKHSTLSSSPSPSPSPSPSSSSSSFPSPGSKRAPTPKPGSKGLPWSSQLQSQPGSSGGRSDGGWDDFSRRIWFVLRDHDRLKDQEMSLSYSHATLLSALSAMHMMIFRSGGRTDENAASKPSFAHGRLTRAGSRPKLPSSQRPSSSSADNLLHLLRGVSSEDAVPPYSPLDPLSVGTGEVSVQTGAYLFPSLFPVSTLEYFFFNIRGHVNVLTLMLPALLHS</sequence>
<accession>A0ACC0VE09</accession>
<comment type="caution">
    <text evidence="1">The sequence shown here is derived from an EMBL/GenBank/DDBJ whole genome shotgun (WGS) entry which is preliminary data.</text>
</comment>
<reference evidence="1" key="1">
    <citation type="submission" date="2022-10" db="EMBL/GenBank/DDBJ databases">
        <title>Complete Genome of Trichothecium roseum strain YXFP-22015, a Plant Pathogen Isolated from Citrus.</title>
        <authorList>
            <person name="Wang Y."/>
            <person name="Zhu L."/>
        </authorList>
    </citation>
    <scope>NUCLEOTIDE SEQUENCE</scope>
    <source>
        <strain evidence="1">YXFP-22015</strain>
    </source>
</reference>
<dbReference type="EMBL" id="CM047940">
    <property type="protein sequence ID" value="KAI9904348.1"/>
    <property type="molecule type" value="Genomic_DNA"/>
</dbReference>
<evidence type="ECO:0000313" key="1">
    <source>
        <dbReference type="EMBL" id="KAI9904348.1"/>
    </source>
</evidence>
<keyword evidence="2" id="KW-1185">Reference proteome</keyword>
<evidence type="ECO:0000313" key="2">
    <source>
        <dbReference type="Proteomes" id="UP001163324"/>
    </source>
</evidence>
<gene>
    <name evidence="1" type="ORF">N3K66_000877</name>
</gene>
<dbReference type="Proteomes" id="UP001163324">
    <property type="component" value="Chromosome 1"/>
</dbReference>
<proteinExistence type="predicted"/>
<name>A0ACC0VE09_9HYPO</name>
<organism evidence="1 2">
    <name type="scientific">Trichothecium roseum</name>
    <dbReference type="NCBI Taxonomy" id="47278"/>
    <lineage>
        <taxon>Eukaryota</taxon>
        <taxon>Fungi</taxon>
        <taxon>Dikarya</taxon>
        <taxon>Ascomycota</taxon>
        <taxon>Pezizomycotina</taxon>
        <taxon>Sordariomycetes</taxon>
        <taxon>Hypocreomycetidae</taxon>
        <taxon>Hypocreales</taxon>
        <taxon>Hypocreales incertae sedis</taxon>
        <taxon>Trichothecium</taxon>
    </lineage>
</organism>